<organism evidence="3 4">
    <name type="scientific">Persephonella atlantica</name>
    <dbReference type="NCBI Taxonomy" id="2699429"/>
    <lineage>
        <taxon>Bacteria</taxon>
        <taxon>Pseudomonadati</taxon>
        <taxon>Aquificota</taxon>
        <taxon>Aquificia</taxon>
        <taxon>Aquificales</taxon>
        <taxon>Hydrogenothermaceae</taxon>
        <taxon>Persephonella</taxon>
    </lineage>
</organism>
<dbReference type="HAMAP" id="MF_01678">
    <property type="entry name" value="Salvage_MtnA"/>
    <property type="match status" value="1"/>
</dbReference>
<sequence length="353" mass="39771">MRRIKDLRPIKVKDLKLYVINQLELPVKTKWVELSNCQEVADAIKNMVIRGAPLIGIVGAYGFAIGVKELVEKGEDLKKAEEIKNILERTRPTAVNLFWALDRMWNRFNRLLENGESREQIVHQLFKEAEKIELEDYHANRSIGGYGQVLLPEKANVLTHCNTGALATSGWGTALGVIRSAYEEGKNITVYVDETRPYLQGARLTAWELVYEGIPHYLITDSSAGFLMKRGMIDAVIVGADRITRNGDVANKIGTYALSVLAKEHNIPFYVAAPTSTFDLKTEKGEDIVIEERSEEEVKRCGECDIAPQKSRAINYSFDITPSSNITAIITEKGIISHVNEEHIKQFFKYRGE</sequence>
<dbReference type="InterPro" id="IPR000649">
    <property type="entry name" value="IF-2B-related"/>
</dbReference>
<feature type="site" description="Transition state stabilizer" evidence="2">
    <location>
        <position position="161"/>
    </location>
</feature>
<dbReference type="NCBIfam" id="TIGR00524">
    <property type="entry name" value="eIF-2B_rel"/>
    <property type="match status" value="1"/>
</dbReference>
<name>A0ABS1GJH7_9AQUI</name>
<feature type="binding site" evidence="2">
    <location>
        <begin position="50"/>
        <end position="52"/>
    </location>
    <ligand>
        <name>substrate</name>
    </ligand>
</feature>
<feature type="binding site" evidence="2">
    <location>
        <position position="91"/>
    </location>
    <ligand>
        <name>substrate</name>
    </ligand>
</feature>
<gene>
    <name evidence="2 3" type="primary">mtnA</name>
    <name evidence="3" type="ORF">GWK41_07830</name>
</gene>
<dbReference type="Pfam" id="PF01008">
    <property type="entry name" value="IF-2B"/>
    <property type="match status" value="1"/>
</dbReference>
<reference evidence="3 4" key="1">
    <citation type="journal article" date="2021" name="Syst. Appl. Microbiol.">
        <title>Persephonella atlantica sp. nov.: How to adapt to physico-chemical gradients in high temperature hydrothermal habitats.</title>
        <authorList>
            <person name="Francois D.X."/>
            <person name="Godfroy A."/>
            <person name="Mathien C."/>
            <person name="Aube J."/>
            <person name="Cathalot C."/>
            <person name="Lesongeur F."/>
            <person name="L'Haridon S."/>
            <person name="Philippon X."/>
            <person name="Roussel E.G."/>
        </authorList>
    </citation>
    <scope>NUCLEOTIDE SEQUENCE [LARGE SCALE GENOMIC DNA]</scope>
    <source>
        <strain evidence="3 4">MO1340</strain>
    </source>
</reference>
<comment type="function">
    <text evidence="2">Catalyzes the interconversion of methylthioribose-1-phosphate (MTR-1-P) into methylthioribulose-1-phosphate (MTRu-1-P).</text>
</comment>
<dbReference type="NCBIfam" id="NF004326">
    <property type="entry name" value="PRK05720.1"/>
    <property type="match status" value="1"/>
</dbReference>
<dbReference type="InterPro" id="IPR011559">
    <property type="entry name" value="Initiation_fac_2B_a/b/d"/>
</dbReference>
<dbReference type="Gene3D" id="1.20.120.420">
    <property type="entry name" value="translation initiation factor eif-2b, domain 1"/>
    <property type="match status" value="1"/>
</dbReference>
<dbReference type="InterPro" id="IPR027363">
    <property type="entry name" value="M1Pi_N"/>
</dbReference>
<dbReference type="EMBL" id="JAACYA010000002">
    <property type="protein sequence ID" value="MBK3332976.1"/>
    <property type="molecule type" value="Genomic_DNA"/>
</dbReference>
<dbReference type="NCBIfam" id="TIGR00512">
    <property type="entry name" value="salvage_mtnA"/>
    <property type="match status" value="1"/>
</dbReference>
<dbReference type="EC" id="5.3.1.23" evidence="2"/>
<dbReference type="SUPFAM" id="SSF100950">
    <property type="entry name" value="NagB/RpiA/CoA transferase-like"/>
    <property type="match status" value="1"/>
</dbReference>
<accession>A0ABS1GJH7</accession>
<dbReference type="InterPro" id="IPR042529">
    <property type="entry name" value="IF_2B-like_C"/>
</dbReference>
<dbReference type="PANTHER" id="PTHR43475">
    <property type="entry name" value="METHYLTHIORIBOSE-1-PHOSPHATE ISOMERASE"/>
    <property type="match status" value="1"/>
</dbReference>
<dbReference type="InterPro" id="IPR037171">
    <property type="entry name" value="NagB/RpiA_transferase-like"/>
</dbReference>
<dbReference type="GO" id="GO:0046523">
    <property type="term" value="F:S-methyl-5-thioribose-1-phosphate isomerase activity"/>
    <property type="evidence" value="ECO:0007669"/>
    <property type="project" value="UniProtKB-EC"/>
</dbReference>
<keyword evidence="1 2" id="KW-0413">Isomerase</keyword>
<comment type="pathway">
    <text evidence="2">Amino-acid biosynthesis; L-methionine biosynthesis via salvage pathway; L-methionine from S-methyl-5-thio-alpha-D-ribose 1-phosphate: step 1/6.</text>
</comment>
<dbReference type="InterPro" id="IPR005251">
    <property type="entry name" value="IF-M1Pi"/>
</dbReference>
<comment type="similarity">
    <text evidence="2">Belongs to the EIF-2B alpha/beta/delta subunits family. MtnA subfamily.</text>
</comment>
<evidence type="ECO:0000256" key="2">
    <source>
        <dbReference type="HAMAP-Rule" id="MF_01678"/>
    </source>
</evidence>
<comment type="catalytic activity">
    <reaction evidence="2">
        <text>5-(methylsulfanyl)-alpha-D-ribose 1-phosphate = 5-(methylsulfanyl)-D-ribulose 1-phosphate</text>
        <dbReference type="Rhea" id="RHEA:19989"/>
        <dbReference type="ChEBI" id="CHEBI:58533"/>
        <dbReference type="ChEBI" id="CHEBI:58548"/>
        <dbReference type="EC" id="5.3.1.23"/>
    </reaction>
</comment>
<evidence type="ECO:0000313" key="3">
    <source>
        <dbReference type="EMBL" id="MBK3332976.1"/>
    </source>
</evidence>
<feature type="binding site" evidence="2">
    <location>
        <position position="200"/>
    </location>
    <ligand>
        <name>substrate</name>
    </ligand>
</feature>
<comment type="caution">
    <text evidence="3">The sequence shown here is derived from an EMBL/GenBank/DDBJ whole genome shotgun (WGS) entry which is preliminary data.</text>
</comment>
<proteinExistence type="inferred from homology"/>
<keyword evidence="2" id="KW-0028">Amino-acid biosynthesis</keyword>
<dbReference type="Proteomes" id="UP000772812">
    <property type="component" value="Unassembled WGS sequence"/>
</dbReference>
<keyword evidence="4" id="KW-1185">Reference proteome</keyword>
<evidence type="ECO:0000313" key="4">
    <source>
        <dbReference type="Proteomes" id="UP000772812"/>
    </source>
</evidence>
<dbReference type="RefSeq" id="WP_200674374.1">
    <property type="nucleotide sequence ID" value="NZ_JAACYA010000002.1"/>
</dbReference>
<feature type="active site" description="Proton donor" evidence="2">
    <location>
        <position position="241"/>
    </location>
</feature>
<dbReference type="Gene3D" id="3.40.50.10470">
    <property type="entry name" value="Translation initiation factor eif-2b, domain 2"/>
    <property type="match status" value="1"/>
</dbReference>
<evidence type="ECO:0000256" key="1">
    <source>
        <dbReference type="ARBA" id="ARBA00023235"/>
    </source>
</evidence>
<keyword evidence="2" id="KW-0486">Methionine biosynthesis</keyword>
<feature type="binding site" evidence="2">
    <location>
        <begin position="251"/>
        <end position="252"/>
    </location>
    <ligand>
        <name>substrate</name>
    </ligand>
</feature>
<protein>
    <recommendedName>
        <fullName evidence="2">Methylthioribose-1-phosphate isomerase</fullName>
        <shortName evidence="2">M1Pi</shortName>
        <shortName evidence="2">MTR-1-P isomerase</shortName>
        <ecNumber evidence="2">5.3.1.23</ecNumber>
    </recommendedName>
    <alternativeName>
        <fullName evidence="2">S-methyl-5-thioribose-1-phosphate isomerase</fullName>
    </alternativeName>
</protein>
<dbReference type="PANTHER" id="PTHR43475:SF1">
    <property type="entry name" value="METHYLTHIORIBOSE-1-PHOSPHATE ISOMERASE"/>
    <property type="match status" value="1"/>
</dbReference>